<dbReference type="Gene3D" id="2.40.160.220">
    <property type="match status" value="1"/>
</dbReference>
<name>A0ABY3SSE5_9VIRU</name>
<sequence>MLGNTVAITVNGSLKTMVLVNSDNYSAEYLLKEATEKWNFKVSHSTQSADKSSGVVYERHNCTFVHTTYAVPGVSPEVRRQISATYVCKAGDETLELYIANGLTTWLTASSSAKTVAILAGES</sequence>
<reference evidence="1" key="2">
    <citation type="journal article" date="2022" name="Nat. Microbiol.">
        <title>RNA viromes from terrestrial sites across China expand environmental viral diversity.</title>
        <authorList>
            <person name="Chiapello M."/>
            <person name="Rodriguez-Romero J."/>
            <person name="Ayllon M.A."/>
            <person name="Turina M."/>
        </authorList>
    </citation>
    <scope>NUCLEOTIDE SEQUENCE</scope>
    <source>
        <strain evidence="1">R30-k141_575430</strain>
    </source>
</reference>
<evidence type="ECO:0000313" key="2">
    <source>
        <dbReference type="Proteomes" id="UP001057789"/>
    </source>
</evidence>
<protein>
    <submittedName>
        <fullName evidence="1">Coat protein</fullName>
    </submittedName>
</protein>
<dbReference type="InterPro" id="IPR054457">
    <property type="entry name" value="PhiCb5_coat"/>
</dbReference>
<dbReference type="GO" id="GO:0019028">
    <property type="term" value="C:viral capsid"/>
    <property type="evidence" value="ECO:0007669"/>
    <property type="project" value="UniProtKB-KW"/>
</dbReference>
<organism evidence="1 2">
    <name type="scientific">Leviviridae sp</name>
    <dbReference type="NCBI Taxonomy" id="2027243"/>
    <lineage>
        <taxon>Viruses</taxon>
        <taxon>Riboviria</taxon>
        <taxon>Orthornavirae</taxon>
        <taxon>Lenarviricota</taxon>
        <taxon>Leviviricetes</taxon>
        <taxon>Norzivirales</taxon>
        <taxon>Fiersviridae</taxon>
    </lineage>
</organism>
<evidence type="ECO:0000313" key="1">
    <source>
        <dbReference type="EMBL" id="UJQ85760.1"/>
    </source>
</evidence>
<reference evidence="1" key="1">
    <citation type="submission" date="2021-05" db="EMBL/GenBank/DDBJ databases">
        <authorList>
            <person name="Chen Y.-M."/>
            <person name="Zhang Y.-Z."/>
        </authorList>
    </citation>
    <scope>NUCLEOTIDE SEQUENCE</scope>
    <source>
        <strain evidence="1">R30-k141_575430</strain>
    </source>
</reference>
<keyword evidence="1" id="KW-0946">Virion</keyword>
<keyword evidence="1" id="KW-0167">Capsid protein</keyword>
<dbReference type="Proteomes" id="UP001057789">
    <property type="component" value="Segment"/>
</dbReference>
<proteinExistence type="predicted"/>
<keyword evidence="2" id="KW-1185">Reference proteome</keyword>
<accession>A0ABY3SSE5</accession>
<dbReference type="Pfam" id="PF22387">
    <property type="entry name" value="PhiCb5_coat"/>
    <property type="match status" value="1"/>
</dbReference>
<dbReference type="EMBL" id="MZ679772">
    <property type="protein sequence ID" value="UJQ85760.1"/>
    <property type="molecule type" value="Genomic_RNA"/>
</dbReference>